<dbReference type="InterPro" id="IPR029063">
    <property type="entry name" value="SAM-dependent_MTases_sf"/>
</dbReference>
<dbReference type="CDD" id="cd02440">
    <property type="entry name" value="AdoMet_MTases"/>
    <property type="match status" value="1"/>
</dbReference>
<dbReference type="AlphaFoldDB" id="A0A6C0B1W3"/>
<name>A0A6C0B1W3_9ZZZZ</name>
<protein>
    <recommendedName>
        <fullName evidence="1">Methyltransferase domain-containing protein</fullName>
    </recommendedName>
</protein>
<dbReference type="Gene3D" id="3.40.50.150">
    <property type="entry name" value="Vaccinia Virus protein VP39"/>
    <property type="match status" value="1"/>
</dbReference>
<dbReference type="InterPro" id="IPR041698">
    <property type="entry name" value="Methyltransf_25"/>
</dbReference>
<feature type="domain" description="Methyltransferase" evidence="1">
    <location>
        <begin position="84"/>
        <end position="174"/>
    </location>
</feature>
<proteinExistence type="predicted"/>
<evidence type="ECO:0000313" key="2">
    <source>
        <dbReference type="EMBL" id="QHS85771.1"/>
    </source>
</evidence>
<sequence>MDWFTILQLTLLMIAMYAVSIWSSGREGFESGESITLEDPEKYYDKVYASIYKALWHSHQKLEYEQVSIQDLTLADKAKADIKILDLCCGVAPHGCWFVNMGVDYVGIDNSVPMLDEARRECPSAKFQKGDVTQAGLFPPKSYSHTLLLGFSAYMFPNVKIISDNAYLWTQPGGYFIVHLVEPDKYDPMLDLASPFAAFSLQKYSYDRQVKSEIFFDDFKYTGTLQKKKNEEDTVFSEVLTYYNPETSPGKVKYREQKQRWYMPDLETMIETIKSSGFRMQEKVHLISAGQEYQYLVYFTK</sequence>
<dbReference type="EMBL" id="MN739048">
    <property type="protein sequence ID" value="QHS85771.1"/>
    <property type="molecule type" value="Genomic_DNA"/>
</dbReference>
<organism evidence="2">
    <name type="scientific">viral metagenome</name>
    <dbReference type="NCBI Taxonomy" id="1070528"/>
    <lineage>
        <taxon>unclassified sequences</taxon>
        <taxon>metagenomes</taxon>
        <taxon>organismal metagenomes</taxon>
    </lineage>
</organism>
<accession>A0A6C0B1W3</accession>
<dbReference type="SUPFAM" id="SSF53335">
    <property type="entry name" value="S-adenosyl-L-methionine-dependent methyltransferases"/>
    <property type="match status" value="1"/>
</dbReference>
<reference evidence="2" key="1">
    <citation type="journal article" date="2020" name="Nature">
        <title>Giant virus diversity and host interactions through global metagenomics.</title>
        <authorList>
            <person name="Schulz F."/>
            <person name="Roux S."/>
            <person name="Paez-Espino D."/>
            <person name="Jungbluth S."/>
            <person name="Walsh D.A."/>
            <person name="Denef V.J."/>
            <person name="McMahon K.D."/>
            <person name="Konstantinidis K.T."/>
            <person name="Eloe-Fadrosh E.A."/>
            <person name="Kyrpides N.C."/>
            <person name="Woyke T."/>
        </authorList>
    </citation>
    <scope>NUCLEOTIDE SEQUENCE</scope>
    <source>
        <strain evidence="2">GVMAG-M-3300009185-36</strain>
    </source>
</reference>
<dbReference type="Pfam" id="PF13649">
    <property type="entry name" value="Methyltransf_25"/>
    <property type="match status" value="1"/>
</dbReference>
<evidence type="ECO:0000259" key="1">
    <source>
        <dbReference type="Pfam" id="PF13649"/>
    </source>
</evidence>